<name>A0A6G4ABR8_9ACTN</name>
<dbReference type="EMBL" id="JAAIKT010000008">
    <property type="protein sequence ID" value="NEW70712.1"/>
    <property type="molecule type" value="Genomic_DNA"/>
</dbReference>
<comment type="caution">
    <text evidence="1">The sequence shown here is derived from an EMBL/GenBank/DDBJ whole genome shotgun (WGS) entry which is preliminary data.</text>
</comment>
<dbReference type="RefSeq" id="WP_164425793.1">
    <property type="nucleotide sequence ID" value="NZ_JAAIKT010000008.1"/>
</dbReference>
<accession>A0A6G4ABR8</accession>
<protein>
    <submittedName>
        <fullName evidence="1">Uncharacterized protein</fullName>
    </submittedName>
</protein>
<reference evidence="1" key="1">
    <citation type="submission" date="2020-02" db="EMBL/GenBank/DDBJ databases">
        <title>A new Streptomyces sp. for controlling soil-borne diseases.</title>
        <authorList>
            <person name="Li X."/>
            <person name="Tian Y."/>
            <person name="Gao K."/>
        </authorList>
    </citation>
    <scope>NUCLEOTIDE SEQUENCE [LARGE SCALE GENOMIC DNA]</scope>
    <source>
        <strain evidence="1">0250</strain>
    </source>
</reference>
<organism evidence="1 2">
    <name type="scientific">Streptomyces rhizosphaericus</name>
    <dbReference type="NCBI Taxonomy" id="114699"/>
    <lineage>
        <taxon>Bacteria</taxon>
        <taxon>Bacillati</taxon>
        <taxon>Actinomycetota</taxon>
        <taxon>Actinomycetes</taxon>
        <taxon>Kitasatosporales</taxon>
        <taxon>Streptomycetaceae</taxon>
        <taxon>Streptomyces</taxon>
        <taxon>Streptomyces violaceusniger group</taxon>
    </lineage>
</organism>
<proteinExistence type="predicted"/>
<keyword evidence="2" id="KW-1185">Reference proteome</keyword>
<gene>
    <name evidence="1" type="ORF">G4H13_09870</name>
</gene>
<dbReference type="Proteomes" id="UP000476310">
    <property type="component" value="Unassembled WGS sequence"/>
</dbReference>
<evidence type="ECO:0000313" key="1">
    <source>
        <dbReference type="EMBL" id="NEW70712.1"/>
    </source>
</evidence>
<sequence>MDGVLLDDFGVLNGRPRVLLGERDLTLGPQVTRRVFVAEAPAGGH</sequence>
<dbReference type="AlphaFoldDB" id="A0A6G4ABR8"/>
<evidence type="ECO:0000313" key="2">
    <source>
        <dbReference type="Proteomes" id="UP000476310"/>
    </source>
</evidence>